<sequence>MRLRPVGLTCLFILSLSGCCGYTVLRSFHQLSSLGKSLCSEKIFIAPINEDAQGQLISALTYELNKRSFPVSGRERCAGYILKVELLNEVDENIGFTYAPSKLEDKTPRHFIISNEGQLSLSAKIQLICSQTGEIIIDRCLSRESVAFDFEPDLGIVNAHQFGLGQFEMHCEAIKSAWCTLYISLAETIVQQVYYDLF</sequence>
<dbReference type="PROSITE" id="PS51257">
    <property type="entry name" value="PROKAR_LIPOPROTEIN"/>
    <property type="match status" value="1"/>
</dbReference>
<dbReference type="STRING" id="1806891.Cs308_0300"/>
<reference evidence="2" key="1">
    <citation type="submission" date="2016-03" db="EMBL/GenBank/DDBJ databases">
        <title>Culture-independent genomics supports pathogen discovery for uncultivable bacteria within the genus Chlamydia.</title>
        <authorList>
            <person name="Taylor-Brown A."/>
            <person name="Bachmann N.L."/>
            <person name="Borel N."/>
            <person name="Polkinghorne A."/>
        </authorList>
    </citation>
    <scope>NUCLEOTIDE SEQUENCE [LARGE SCALE GENOMIC DNA]</scope>
    <source>
        <strain evidence="2">2742-308</strain>
    </source>
</reference>
<gene>
    <name evidence="1" type="ORF">Cs308_0300</name>
</gene>
<dbReference type="AlphaFoldDB" id="A0A1A9HVM9"/>
<protein>
    <recommendedName>
        <fullName evidence="3">Lipoprotein</fullName>
    </recommendedName>
</protein>
<evidence type="ECO:0000313" key="1">
    <source>
        <dbReference type="EMBL" id="ANH78471.1"/>
    </source>
</evidence>
<dbReference type="KEGG" id="csaz:Cs308_0300"/>
<keyword evidence="2" id="KW-1185">Reference proteome</keyword>
<evidence type="ECO:0008006" key="3">
    <source>
        <dbReference type="Google" id="ProtNLM"/>
    </source>
</evidence>
<dbReference type="EMBL" id="CP014639">
    <property type="protein sequence ID" value="ANH78471.1"/>
    <property type="molecule type" value="Genomic_DNA"/>
</dbReference>
<dbReference type="Proteomes" id="UP000078162">
    <property type="component" value="Chromosome"/>
</dbReference>
<accession>A0A1A9HVM9</accession>
<dbReference type="PATRIC" id="fig|1806891.3.peg.292"/>
<name>A0A1A9HVM9_9CHLA</name>
<dbReference type="OrthoDB" id="18907at2"/>
<proteinExistence type="predicted"/>
<organism evidence="1 2">
    <name type="scientific">Candidatus Chlamydia sanziniae</name>
    <dbReference type="NCBI Taxonomy" id="1806891"/>
    <lineage>
        <taxon>Bacteria</taxon>
        <taxon>Pseudomonadati</taxon>
        <taxon>Chlamydiota</taxon>
        <taxon>Chlamydiia</taxon>
        <taxon>Chlamydiales</taxon>
        <taxon>Chlamydiaceae</taxon>
        <taxon>Chlamydia/Chlamydophila group</taxon>
        <taxon>Chlamydia</taxon>
    </lineage>
</organism>
<evidence type="ECO:0000313" key="2">
    <source>
        <dbReference type="Proteomes" id="UP000078162"/>
    </source>
</evidence>
<dbReference type="RefSeq" id="WP_066481712.1">
    <property type="nucleotide sequence ID" value="NZ_CP014639.1"/>
</dbReference>